<proteinExistence type="predicted"/>
<feature type="region of interest" description="Disordered" evidence="1">
    <location>
        <begin position="84"/>
        <end position="104"/>
    </location>
</feature>
<reference evidence="4" key="1">
    <citation type="journal article" date="2019" name="Int. J. Syst. Evol. Microbiol.">
        <title>The Global Catalogue of Microorganisms (GCM) 10K type strain sequencing project: providing services to taxonomists for standard genome sequencing and annotation.</title>
        <authorList>
            <consortium name="The Broad Institute Genomics Platform"/>
            <consortium name="The Broad Institute Genome Sequencing Center for Infectious Disease"/>
            <person name="Wu L."/>
            <person name="Ma J."/>
        </authorList>
    </citation>
    <scope>NUCLEOTIDE SEQUENCE [LARGE SCALE GENOMIC DNA]</scope>
    <source>
        <strain evidence="4">JCM 16902</strain>
    </source>
</reference>
<dbReference type="RefSeq" id="WP_231482218.1">
    <property type="nucleotide sequence ID" value="NZ_BAAAZO010000004.1"/>
</dbReference>
<dbReference type="Pfam" id="PF07238">
    <property type="entry name" value="PilZ"/>
    <property type="match status" value="1"/>
</dbReference>
<dbReference type="EMBL" id="BAAAZO010000004">
    <property type="protein sequence ID" value="GAA3611267.1"/>
    <property type="molecule type" value="Genomic_DNA"/>
</dbReference>
<evidence type="ECO:0000313" key="4">
    <source>
        <dbReference type="Proteomes" id="UP001501074"/>
    </source>
</evidence>
<keyword evidence="4" id="KW-1185">Reference proteome</keyword>
<protein>
    <recommendedName>
        <fullName evidence="2">PilZ domain-containing protein</fullName>
    </recommendedName>
</protein>
<feature type="domain" description="PilZ" evidence="2">
    <location>
        <begin position="157"/>
        <end position="231"/>
    </location>
</feature>
<dbReference type="Proteomes" id="UP001501074">
    <property type="component" value="Unassembled WGS sequence"/>
</dbReference>
<gene>
    <name evidence="3" type="ORF">GCM10022223_29190</name>
</gene>
<accession>A0ABP6ZIW8</accession>
<organism evidence="3 4">
    <name type="scientific">Kineosporia mesophila</name>
    <dbReference type="NCBI Taxonomy" id="566012"/>
    <lineage>
        <taxon>Bacteria</taxon>
        <taxon>Bacillati</taxon>
        <taxon>Actinomycetota</taxon>
        <taxon>Actinomycetes</taxon>
        <taxon>Kineosporiales</taxon>
        <taxon>Kineosporiaceae</taxon>
        <taxon>Kineosporia</taxon>
    </lineage>
</organism>
<evidence type="ECO:0000259" key="2">
    <source>
        <dbReference type="Pfam" id="PF07238"/>
    </source>
</evidence>
<evidence type="ECO:0000313" key="3">
    <source>
        <dbReference type="EMBL" id="GAA3611267.1"/>
    </source>
</evidence>
<dbReference type="InterPro" id="IPR009875">
    <property type="entry name" value="PilZ_domain"/>
</dbReference>
<dbReference type="Gene3D" id="2.40.10.220">
    <property type="entry name" value="predicted glycosyltransferase like domains"/>
    <property type="match status" value="1"/>
</dbReference>
<feature type="region of interest" description="Disordered" evidence="1">
    <location>
        <begin position="122"/>
        <end position="142"/>
    </location>
</feature>
<sequence>MASIAGGSKLVVRAGDVEVSMRSLRTVDLTGPGWAIPVLADLRSLQDAGLPGPASGPLTVDLSTDSGPMQMDVEIVATAGDLMLRSPKPQPSKAIRPASLTDQRRENVRGPVNLEFRGTLMGRPAQTGAHRGSPTRRPLQPGSLAAMGPGPEAMATLIGVTTSISAGGLCADLEGSAPIAPGVQIYGEVTLPGGDLVPVLMIVLEETRKGFRAEFTDISPIDRERLVRLVFNRERGTLSGRRTSPR</sequence>
<comment type="caution">
    <text evidence="3">The sequence shown here is derived from an EMBL/GenBank/DDBJ whole genome shotgun (WGS) entry which is preliminary data.</text>
</comment>
<name>A0ABP6ZIW8_9ACTN</name>
<evidence type="ECO:0000256" key="1">
    <source>
        <dbReference type="SAM" id="MobiDB-lite"/>
    </source>
</evidence>